<evidence type="ECO:0000313" key="1">
    <source>
        <dbReference type="EMBL" id="EFB35557.1"/>
    </source>
</evidence>
<organism evidence="1 2">
    <name type="scientific">Segatella copri DSM 18205</name>
    <dbReference type="NCBI Taxonomy" id="537011"/>
    <lineage>
        <taxon>Bacteria</taxon>
        <taxon>Pseudomonadati</taxon>
        <taxon>Bacteroidota</taxon>
        <taxon>Bacteroidia</taxon>
        <taxon>Bacteroidales</taxon>
        <taxon>Prevotellaceae</taxon>
        <taxon>Segatella</taxon>
    </lineage>
</organism>
<comment type="caution">
    <text evidence="1">The sequence shown here is derived from an EMBL/GenBank/DDBJ whole genome shotgun (WGS) entry which is preliminary data.</text>
</comment>
<dbReference type="HOGENOM" id="CLU_2937793_0_0_10"/>
<dbReference type="EMBL" id="ACBX02000014">
    <property type="protein sequence ID" value="EFB35557.1"/>
    <property type="molecule type" value="Genomic_DNA"/>
</dbReference>
<reference evidence="1" key="1">
    <citation type="submission" date="2009-11" db="EMBL/GenBank/DDBJ databases">
        <authorList>
            <person name="Weinstock G."/>
            <person name="Sodergren E."/>
            <person name="Clifton S."/>
            <person name="Fulton L."/>
            <person name="Fulton B."/>
            <person name="Courtney L."/>
            <person name="Fronick C."/>
            <person name="Harrison M."/>
            <person name="Strong C."/>
            <person name="Farmer C."/>
            <person name="Delahaunty K."/>
            <person name="Markovic C."/>
            <person name="Hall O."/>
            <person name="Minx P."/>
            <person name="Tomlinson C."/>
            <person name="Mitreva M."/>
            <person name="Nelson J."/>
            <person name="Hou S."/>
            <person name="Wollam A."/>
            <person name="Pepin K.H."/>
            <person name="Johnson M."/>
            <person name="Bhonagiri V."/>
            <person name="Nash W.E."/>
            <person name="Warren W."/>
            <person name="Chinwalla A."/>
            <person name="Mardis E.R."/>
            <person name="Wilson R.K."/>
        </authorList>
    </citation>
    <scope>NUCLEOTIDE SEQUENCE [LARGE SCALE GENOMIC DNA]</scope>
    <source>
        <strain evidence="1">DSM 18205</strain>
    </source>
</reference>
<gene>
    <name evidence="1" type="ORF">PREVCOP_04837</name>
</gene>
<sequence>MFVTNWISTTKIQKISEITNFFRHYFLSRTEVNNTPCQKGGTLSHFLGMVHCYWQGMPVM</sequence>
<proteinExistence type="predicted"/>
<evidence type="ECO:0000313" key="2">
    <source>
        <dbReference type="Proteomes" id="UP000004477"/>
    </source>
</evidence>
<keyword evidence="2" id="KW-1185">Reference proteome</keyword>
<dbReference type="AlphaFoldDB" id="D1PCA5"/>
<protein>
    <submittedName>
        <fullName evidence="1">Uncharacterized protein</fullName>
    </submittedName>
</protein>
<dbReference type="Proteomes" id="UP000004477">
    <property type="component" value="Unassembled WGS sequence"/>
</dbReference>
<name>D1PCA5_9BACT</name>
<dbReference type="PaxDb" id="537011-PREVCOP_04837"/>
<accession>D1PCA5</accession>